<dbReference type="RefSeq" id="XP_013394245.1">
    <property type="nucleotide sequence ID" value="XM_013538791.1"/>
</dbReference>
<dbReference type="InParanoid" id="A0A1S3I7J0"/>
<name>A0A1S3I7J0_LINAN</name>
<dbReference type="KEGG" id="lak:106161774"/>
<dbReference type="AlphaFoldDB" id="A0A1S3I7J0"/>
<organism evidence="2 3">
    <name type="scientific">Lingula anatina</name>
    <name type="common">Brachiopod</name>
    <name type="synonym">Lingula unguis</name>
    <dbReference type="NCBI Taxonomy" id="7574"/>
    <lineage>
        <taxon>Eukaryota</taxon>
        <taxon>Metazoa</taxon>
        <taxon>Spiralia</taxon>
        <taxon>Lophotrochozoa</taxon>
        <taxon>Brachiopoda</taxon>
        <taxon>Linguliformea</taxon>
        <taxon>Lingulata</taxon>
        <taxon>Lingulida</taxon>
        <taxon>Linguloidea</taxon>
        <taxon>Lingulidae</taxon>
        <taxon>Lingula</taxon>
    </lineage>
</organism>
<dbReference type="Proteomes" id="UP000085678">
    <property type="component" value="Unplaced"/>
</dbReference>
<evidence type="ECO:0000313" key="2">
    <source>
        <dbReference type="Proteomes" id="UP000085678"/>
    </source>
</evidence>
<feature type="region of interest" description="Disordered" evidence="1">
    <location>
        <begin position="153"/>
        <end position="179"/>
    </location>
</feature>
<proteinExistence type="predicted"/>
<dbReference type="GeneID" id="106161774"/>
<protein>
    <submittedName>
        <fullName evidence="3">Uncharacterized protein LOC106161774</fullName>
    </submittedName>
</protein>
<reference evidence="3" key="1">
    <citation type="submission" date="2025-08" db="UniProtKB">
        <authorList>
            <consortium name="RefSeq"/>
        </authorList>
    </citation>
    <scope>IDENTIFICATION</scope>
    <source>
        <tissue evidence="3">Gonads</tissue>
    </source>
</reference>
<keyword evidence="2" id="KW-1185">Reference proteome</keyword>
<evidence type="ECO:0000313" key="3">
    <source>
        <dbReference type="RefSeq" id="XP_013394245.1"/>
    </source>
</evidence>
<evidence type="ECO:0000256" key="1">
    <source>
        <dbReference type="SAM" id="MobiDB-lite"/>
    </source>
</evidence>
<sequence>MFGLRLDCIYRVCLCLSHLLLYRHVWSSLGKTAIPSLKWIFIQPLYCGILLEQSFMFRRRLPKDVDVDGGNVDSVEDVAHIPSREDSEKKKPMLYACGTMWHESEIEMGQILASIIRLDSAVKKEDSIFDYETHIMFDDAFAYTTETTQTTKYGYPCSSRKPAPDPQSPTHGTKEEVKNTTYKRKTVNNYVNSFFRIILENVPLVVIYCLTNILLDNR</sequence>
<gene>
    <name evidence="3" type="primary">LOC106161774</name>
</gene>
<dbReference type="STRING" id="7574.A0A1S3I7J0"/>
<accession>A0A1S3I7J0</accession>